<dbReference type="EMBL" id="JAEPRB010000056">
    <property type="protein sequence ID" value="KAG2223701.1"/>
    <property type="molecule type" value="Genomic_DNA"/>
</dbReference>
<evidence type="ECO:0000313" key="4">
    <source>
        <dbReference type="EMBL" id="KAG2223701.1"/>
    </source>
</evidence>
<comment type="caution">
    <text evidence="4">The sequence shown here is derived from an EMBL/GenBank/DDBJ whole genome shotgun (WGS) entry which is preliminary data.</text>
</comment>
<reference evidence="4 5" key="1">
    <citation type="submission" date="2020-12" db="EMBL/GenBank/DDBJ databases">
        <title>Metabolic potential, ecology and presence of endohyphal bacteria is reflected in genomic diversity of Mucoromycotina.</title>
        <authorList>
            <person name="Muszewska A."/>
            <person name="Okrasinska A."/>
            <person name="Steczkiewicz K."/>
            <person name="Drgas O."/>
            <person name="Orlowska M."/>
            <person name="Perlinska-Lenart U."/>
            <person name="Aleksandrzak-Piekarczyk T."/>
            <person name="Szatraj K."/>
            <person name="Zielenkiewicz U."/>
            <person name="Pilsyk S."/>
            <person name="Malc E."/>
            <person name="Mieczkowski P."/>
            <person name="Kruszewska J.S."/>
            <person name="Biernat P."/>
            <person name="Pawlowska J."/>
        </authorList>
    </citation>
    <scope>NUCLEOTIDE SEQUENCE [LARGE SCALE GENOMIC DNA]</scope>
    <source>
        <strain evidence="4 5">CBS 142.35</strain>
    </source>
</reference>
<feature type="domain" description="Brl1/Brr6" evidence="3">
    <location>
        <begin position="139"/>
        <end position="250"/>
    </location>
</feature>
<organism evidence="4 5">
    <name type="scientific">Circinella minor</name>
    <dbReference type="NCBI Taxonomy" id="1195481"/>
    <lineage>
        <taxon>Eukaryota</taxon>
        <taxon>Fungi</taxon>
        <taxon>Fungi incertae sedis</taxon>
        <taxon>Mucoromycota</taxon>
        <taxon>Mucoromycotina</taxon>
        <taxon>Mucoromycetes</taxon>
        <taxon>Mucorales</taxon>
        <taxon>Lichtheimiaceae</taxon>
        <taxon>Circinella</taxon>
    </lineage>
</organism>
<dbReference type="Proteomes" id="UP000646827">
    <property type="component" value="Unassembled WGS sequence"/>
</dbReference>
<feature type="signal peptide" evidence="2">
    <location>
        <begin position="1"/>
        <end position="17"/>
    </location>
</feature>
<dbReference type="PANTHER" id="PTHR28136:SF1">
    <property type="entry name" value="NUCLEUS EXPORT PROTEIN BRL1"/>
    <property type="match status" value="1"/>
</dbReference>
<keyword evidence="2" id="KW-0732">Signal</keyword>
<dbReference type="PANTHER" id="PTHR28136">
    <property type="entry name" value="NUCLEUS EXPORT PROTEIN BRR6"/>
    <property type="match status" value="1"/>
</dbReference>
<dbReference type="OrthoDB" id="5961at2759"/>
<feature type="non-terminal residue" evidence="4">
    <location>
        <position position="1"/>
    </location>
</feature>
<proteinExistence type="predicted"/>
<keyword evidence="5" id="KW-1185">Reference proteome</keyword>
<protein>
    <recommendedName>
        <fullName evidence="3">Brl1/Brr6 domain-containing protein</fullName>
    </recommendedName>
</protein>
<keyword evidence="1" id="KW-1133">Transmembrane helix</keyword>
<keyword evidence="1" id="KW-0812">Transmembrane</keyword>
<dbReference type="InterPro" id="IPR018767">
    <property type="entry name" value="Brl1/Brr6_dom"/>
</dbReference>
<dbReference type="AlphaFoldDB" id="A0A8H7VI19"/>
<name>A0A8H7VI19_9FUNG</name>
<feature type="chain" id="PRO_5034477692" description="Brl1/Brr6 domain-containing protein" evidence="2">
    <location>
        <begin position="18"/>
        <end position="250"/>
    </location>
</feature>
<sequence length="250" mass="28648">MTDLLLIFLGPLANTDTTTTLPEKYPFTFVPRLLPGQKLFDQDQLDTSFDGSRKNSSAAALNYRFRKRASQGRSVQHQQQQNALATRTSFPMGLMATTTKSLMNNSNFLTRSDNNESNKSNDNESHIVYARHQAISMTMLNWLQFIFNSVLTVLILYILFIVLWTLRHDFRIKTEEYTAAILDEIALCNRNYGINHCNPSTRVPAMEEKCNYWEACKNRDPLLITRSKLSAEMAAEILNSFVEPISYKTL</sequence>
<feature type="transmembrane region" description="Helical" evidence="1">
    <location>
        <begin position="145"/>
        <end position="166"/>
    </location>
</feature>
<evidence type="ECO:0000313" key="5">
    <source>
        <dbReference type="Proteomes" id="UP000646827"/>
    </source>
</evidence>
<dbReference type="GO" id="GO:0055088">
    <property type="term" value="P:lipid homeostasis"/>
    <property type="evidence" value="ECO:0007669"/>
    <property type="project" value="InterPro"/>
</dbReference>
<dbReference type="GO" id="GO:0031965">
    <property type="term" value="C:nuclear membrane"/>
    <property type="evidence" value="ECO:0007669"/>
    <property type="project" value="InterPro"/>
</dbReference>
<keyword evidence="1" id="KW-0472">Membrane</keyword>
<evidence type="ECO:0000259" key="3">
    <source>
        <dbReference type="SMART" id="SM01042"/>
    </source>
</evidence>
<gene>
    <name evidence="4" type="ORF">INT45_007279</name>
</gene>
<dbReference type="Pfam" id="PF10104">
    <property type="entry name" value="Brr6_like_C_C"/>
    <property type="match status" value="1"/>
</dbReference>
<dbReference type="SMART" id="SM01042">
    <property type="entry name" value="Brr6_like_C_C"/>
    <property type="match status" value="1"/>
</dbReference>
<accession>A0A8H7VI19</accession>
<evidence type="ECO:0000256" key="1">
    <source>
        <dbReference type="SAM" id="Phobius"/>
    </source>
</evidence>
<dbReference type="GO" id="GO:0006998">
    <property type="term" value="P:nuclear envelope organization"/>
    <property type="evidence" value="ECO:0007669"/>
    <property type="project" value="InterPro"/>
</dbReference>
<evidence type="ECO:0000256" key="2">
    <source>
        <dbReference type="SAM" id="SignalP"/>
    </source>
</evidence>
<dbReference type="InterPro" id="IPR040202">
    <property type="entry name" value="Brl1/Brr6"/>
</dbReference>